<organism evidence="1 2">
    <name type="scientific">Lupinus luteus</name>
    <name type="common">European yellow lupine</name>
    <dbReference type="NCBI Taxonomy" id="3873"/>
    <lineage>
        <taxon>Eukaryota</taxon>
        <taxon>Viridiplantae</taxon>
        <taxon>Streptophyta</taxon>
        <taxon>Embryophyta</taxon>
        <taxon>Tracheophyta</taxon>
        <taxon>Spermatophyta</taxon>
        <taxon>Magnoliopsida</taxon>
        <taxon>eudicotyledons</taxon>
        <taxon>Gunneridae</taxon>
        <taxon>Pentapetalae</taxon>
        <taxon>rosids</taxon>
        <taxon>fabids</taxon>
        <taxon>Fabales</taxon>
        <taxon>Fabaceae</taxon>
        <taxon>Papilionoideae</taxon>
        <taxon>50 kb inversion clade</taxon>
        <taxon>genistoids sensu lato</taxon>
        <taxon>core genistoids</taxon>
        <taxon>Genisteae</taxon>
        <taxon>Lupinus</taxon>
    </lineage>
</organism>
<comment type="caution">
    <text evidence="1">The sequence shown here is derived from an EMBL/GenBank/DDBJ whole genome shotgun (WGS) entry which is preliminary data.</text>
</comment>
<dbReference type="AlphaFoldDB" id="A0AAV1XH64"/>
<dbReference type="Gene3D" id="3.20.20.80">
    <property type="entry name" value="Glycosidases"/>
    <property type="match status" value="1"/>
</dbReference>
<sequence>MNKDQVSTSNLEMVILDGGWPSGNVVRASVGDANMHHGNLIKHVKQWETRKAKSTLRNLVVRNMKFFMKELWVINVGI</sequence>
<dbReference type="Proteomes" id="UP001497480">
    <property type="component" value="Unassembled WGS sequence"/>
</dbReference>
<accession>A0AAV1XH64</accession>
<dbReference type="EMBL" id="CAXHTB010000015">
    <property type="protein sequence ID" value="CAL0320958.1"/>
    <property type="molecule type" value="Genomic_DNA"/>
</dbReference>
<protein>
    <submittedName>
        <fullName evidence="1">Uncharacterized protein</fullName>
    </submittedName>
</protein>
<proteinExistence type="predicted"/>
<evidence type="ECO:0000313" key="2">
    <source>
        <dbReference type="Proteomes" id="UP001497480"/>
    </source>
</evidence>
<keyword evidence="2" id="KW-1185">Reference proteome</keyword>
<evidence type="ECO:0000313" key="1">
    <source>
        <dbReference type="EMBL" id="CAL0320958.1"/>
    </source>
</evidence>
<gene>
    <name evidence="1" type="ORF">LLUT_LOCUS22018</name>
</gene>
<reference evidence="1 2" key="1">
    <citation type="submission" date="2024-03" db="EMBL/GenBank/DDBJ databases">
        <authorList>
            <person name="Martinez-Hernandez J."/>
        </authorList>
    </citation>
    <scope>NUCLEOTIDE SEQUENCE [LARGE SCALE GENOMIC DNA]</scope>
</reference>
<name>A0AAV1XH64_LUPLU</name>